<dbReference type="AlphaFoldDB" id="A0A8D8DJ79"/>
<dbReference type="EMBL" id="HBUE01167487">
    <property type="protein sequence ID" value="CAG6513377.1"/>
    <property type="molecule type" value="Transcribed_RNA"/>
</dbReference>
<proteinExistence type="predicted"/>
<accession>A0A8D8DJ79</accession>
<organism evidence="1">
    <name type="scientific">Culex pipiens</name>
    <name type="common">House mosquito</name>
    <dbReference type="NCBI Taxonomy" id="7175"/>
    <lineage>
        <taxon>Eukaryota</taxon>
        <taxon>Metazoa</taxon>
        <taxon>Ecdysozoa</taxon>
        <taxon>Arthropoda</taxon>
        <taxon>Hexapoda</taxon>
        <taxon>Insecta</taxon>
        <taxon>Pterygota</taxon>
        <taxon>Neoptera</taxon>
        <taxon>Endopterygota</taxon>
        <taxon>Diptera</taxon>
        <taxon>Nematocera</taxon>
        <taxon>Culicoidea</taxon>
        <taxon>Culicidae</taxon>
        <taxon>Culicinae</taxon>
        <taxon>Culicini</taxon>
        <taxon>Culex</taxon>
        <taxon>Culex</taxon>
    </lineage>
</organism>
<protein>
    <submittedName>
        <fullName evidence="1">(northern house mosquito) hypothetical protein</fullName>
    </submittedName>
</protein>
<reference evidence="1" key="1">
    <citation type="submission" date="2021-05" db="EMBL/GenBank/DDBJ databases">
        <authorList>
            <person name="Alioto T."/>
            <person name="Alioto T."/>
            <person name="Gomez Garrido J."/>
        </authorList>
    </citation>
    <scope>NUCLEOTIDE SEQUENCE</scope>
</reference>
<dbReference type="EMBL" id="HBUE01272802">
    <property type="protein sequence ID" value="CAG6564844.1"/>
    <property type="molecule type" value="Transcribed_RNA"/>
</dbReference>
<sequence>MSIWDISCSSSSVLTSPSSSSLLLSSSPATESCVVSPPIGEMCDRLDKFRPPPPPPLSFSTINDRFIQIRLCFGSDTSGVLLASDGCGDGIFRLRPTAVGSPLTRRFFRNAASK</sequence>
<name>A0A8D8DJ79_CULPI</name>
<evidence type="ECO:0000313" key="1">
    <source>
        <dbReference type="EMBL" id="CAG6513377.1"/>
    </source>
</evidence>